<dbReference type="EMBL" id="CADEBC010000602">
    <property type="protein sequence ID" value="CAB3259018.1"/>
    <property type="molecule type" value="Genomic_DNA"/>
</dbReference>
<dbReference type="Gene3D" id="2.60.120.260">
    <property type="entry name" value="Galactose-binding domain-like"/>
    <property type="match status" value="1"/>
</dbReference>
<dbReference type="GO" id="GO:0007411">
    <property type="term" value="P:axon guidance"/>
    <property type="evidence" value="ECO:0007669"/>
    <property type="project" value="TreeGrafter"/>
</dbReference>
<feature type="region of interest" description="Disordered" evidence="14">
    <location>
        <begin position="389"/>
        <end position="526"/>
    </location>
</feature>
<dbReference type="PROSITE" id="PS50089">
    <property type="entry name" value="ZF_RING_2"/>
    <property type="match status" value="1"/>
</dbReference>
<keyword evidence="10" id="KW-0833">Ubl conjugation pathway</keyword>
<comment type="pathway">
    <text evidence="3">Protein modification; protein ubiquitination.</text>
</comment>
<evidence type="ECO:0000256" key="1">
    <source>
        <dbReference type="ARBA" id="ARBA00000333"/>
    </source>
</evidence>
<dbReference type="PROSITE" id="PS51284">
    <property type="entry name" value="DOC"/>
    <property type="match status" value="1"/>
</dbReference>
<dbReference type="PANTHER" id="PTHR45943">
    <property type="entry name" value="E3 UBIQUITIN-PROTEIN LIGASE MYCBP2"/>
    <property type="match status" value="1"/>
</dbReference>
<keyword evidence="12" id="KW-0966">Cell projection</keyword>
<evidence type="ECO:0000256" key="13">
    <source>
        <dbReference type="PROSITE-ProRule" id="PRU00175"/>
    </source>
</evidence>
<dbReference type="EC" id="2.3.2.33" evidence="5"/>
<comment type="subcellular location">
    <subcellularLocation>
        <location evidence="2">Cell projection</location>
        <location evidence="2">Axon</location>
    </subcellularLocation>
</comment>
<feature type="domain" description="RING-type" evidence="15">
    <location>
        <begin position="1871"/>
        <end position="1922"/>
    </location>
</feature>
<accession>A0A8S1BJ33</accession>
<dbReference type="GO" id="GO:0008270">
    <property type="term" value="F:zinc ion binding"/>
    <property type="evidence" value="ECO:0007669"/>
    <property type="project" value="UniProtKB-KW"/>
</dbReference>
<dbReference type="GO" id="GO:0030424">
    <property type="term" value="C:axon"/>
    <property type="evidence" value="ECO:0007669"/>
    <property type="project" value="UniProtKB-SubCell"/>
</dbReference>
<evidence type="ECO:0000313" key="18">
    <source>
        <dbReference type="Proteomes" id="UP000494106"/>
    </source>
</evidence>
<evidence type="ECO:0000259" key="15">
    <source>
        <dbReference type="PROSITE" id="PS50089"/>
    </source>
</evidence>
<keyword evidence="6" id="KW-0808">Transferase</keyword>
<organism evidence="17 18">
    <name type="scientific">Arctia plantaginis</name>
    <name type="common">Wood tiger moth</name>
    <name type="synonym">Phalaena plantaginis</name>
    <dbReference type="NCBI Taxonomy" id="874455"/>
    <lineage>
        <taxon>Eukaryota</taxon>
        <taxon>Metazoa</taxon>
        <taxon>Ecdysozoa</taxon>
        <taxon>Arthropoda</taxon>
        <taxon>Hexapoda</taxon>
        <taxon>Insecta</taxon>
        <taxon>Pterygota</taxon>
        <taxon>Neoptera</taxon>
        <taxon>Endopterygota</taxon>
        <taxon>Lepidoptera</taxon>
        <taxon>Glossata</taxon>
        <taxon>Ditrysia</taxon>
        <taxon>Noctuoidea</taxon>
        <taxon>Erebidae</taxon>
        <taxon>Arctiinae</taxon>
        <taxon>Arctia</taxon>
    </lineage>
</organism>
<keyword evidence="11" id="KW-0862">Zinc</keyword>
<dbReference type="InterPro" id="IPR013083">
    <property type="entry name" value="Znf_RING/FYVE/PHD"/>
</dbReference>
<dbReference type="GO" id="GO:0099174">
    <property type="term" value="P:regulation of presynapse organization"/>
    <property type="evidence" value="ECO:0007669"/>
    <property type="project" value="UniProtKB-ARBA"/>
</dbReference>
<dbReference type="Proteomes" id="UP000494106">
    <property type="component" value="Unassembled WGS sequence"/>
</dbReference>
<feature type="compositionally biased region" description="Low complexity" evidence="14">
    <location>
        <begin position="394"/>
        <end position="404"/>
    </location>
</feature>
<dbReference type="GO" id="GO:0061630">
    <property type="term" value="F:ubiquitin protein ligase activity"/>
    <property type="evidence" value="ECO:0007669"/>
    <property type="project" value="UniProtKB-EC"/>
</dbReference>
<dbReference type="GO" id="GO:0005886">
    <property type="term" value="C:plasma membrane"/>
    <property type="evidence" value="ECO:0007669"/>
    <property type="project" value="TreeGrafter"/>
</dbReference>
<evidence type="ECO:0000256" key="14">
    <source>
        <dbReference type="SAM" id="MobiDB-lite"/>
    </source>
</evidence>
<dbReference type="InterPro" id="IPR001841">
    <property type="entry name" value="Znf_RING"/>
</dbReference>
<evidence type="ECO:0000256" key="8">
    <source>
        <dbReference type="ARBA" id="ARBA00022737"/>
    </source>
</evidence>
<dbReference type="GO" id="GO:0005634">
    <property type="term" value="C:nucleus"/>
    <property type="evidence" value="ECO:0007669"/>
    <property type="project" value="TreeGrafter"/>
</dbReference>
<reference evidence="17 18" key="1">
    <citation type="submission" date="2020-04" db="EMBL/GenBank/DDBJ databases">
        <authorList>
            <person name="Wallbank WR R."/>
            <person name="Pardo Diaz C."/>
            <person name="Kozak K."/>
            <person name="Martin S."/>
            <person name="Jiggins C."/>
            <person name="Moest M."/>
            <person name="Warren A I."/>
            <person name="Byers J.R.P. K."/>
            <person name="Montejo-Kovacevich G."/>
            <person name="Yen C E."/>
        </authorList>
    </citation>
    <scope>NUCLEOTIDE SEQUENCE [LARGE SCALE GENOMIC DNA]</scope>
</reference>
<dbReference type="PANTHER" id="PTHR45943:SF1">
    <property type="entry name" value="E3 UBIQUITIN-PROTEIN LIGASE MYCBP2"/>
    <property type="match status" value="1"/>
</dbReference>
<evidence type="ECO:0000256" key="6">
    <source>
        <dbReference type="ARBA" id="ARBA00022679"/>
    </source>
</evidence>
<evidence type="ECO:0000256" key="11">
    <source>
        <dbReference type="ARBA" id="ARBA00022833"/>
    </source>
</evidence>
<dbReference type="OrthoDB" id="6050183at2759"/>
<evidence type="ECO:0000256" key="4">
    <source>
        <dbReference type="ARBA" id="ARBA00005415"/>
    </source>
</evidence>
<gene>
    <name evidence="17" type="ORF">APLA_LOCUS16812</name>
</gene>
<keyword evidence="18" id="KW-1185">Reference proteome</keyword>
<name>A0A8S1BJ33_ARCPL</name>
<dbReference type="CDD" id="cd19799">
    <property type="entry name" value="Bbox2_MYCBP2"/>
    <property type="match status" value="1"/>
</dbReference>
<comment type="similarity">
    <text evidence="4">Belongs to the RING-Cys relay (RCR) family.</text>
</comment>
<comment type="catalytic activity">
    <reaction evidence="1">
        <text>[E2 ubiquitin-conjugating enzyme]-S-ubiquitinyl-L-cysteine + [acceptor protein]-L-threonine = [E2 ubiquitin-conjugating enzyme]-L-cysteine + [acceptor protein]-3-O-ubiquitinyl-L-threonine.</text>
        <dbReference type="EC" id="2.3.2.33"/>
    </reaction>
</comment>
<evidence type="ECO:0000256" key="5">
    <source>
        <dbReference type="ARBA" id="ARBA00012249"/>
    </source>
</evidence>
<feature type="region of interest" description="Disordered" evidence="14">
    <location>
        <begin position="213"/>
        <end position="234"/>
    </location>
</feature>
<evidence type="ECO:0000313" key="17">
    <source>
        <dbReference type="EMBL" id="CAB3259018.1"/>
    </source>
</evidence>
<keyword evidence="9 13" id="KW-0863">Zinc-finger</keyword>
<evidence type="ECO:0000256" key="9">
    <source>
        <dbReference type="ARBA" id="ARBA00022771"/>
    </source>
</evidence>
<dbReference type="SMART" id="SM00184">
    <property type="entry name" value="RING"/>
    <property type="match status" value="1"/>
</dbReference>
<evidence type="ECO:0000256" key="2">
    <source>
        <dbReference type="ARBA" id="ARBA00004489"/>
    </source>
</evidence>
<dbReference type="Gene3D" id="3.30.40.10">
    <property type="entry name" value="Zinc/RING finger domain, C3HC4 (zinc finger)"/>
    <property type="match status" value="1"/>
</dbReference>
<feature type="compositionally biased region" description="Polar residues" evidence="14">
    <location>
        <begin position="449"/>
        <end position="463"/>
    </location>
</feature>
<evidence type="ECO:0000256" key="3">
    <source>
        <dbReference type="ARBA" id="ARBA00004906"/>
    </source>
</evidence>
<feature type="compositionally biased region" description="Pro residues" evidence="14">
    <location>
        <begin position="504"/>
        <end position="519"/>
    </location>
</feature>
<dbReference type="FunFam" id="3.30.40.10:FF:000078">
    <property type="entry name" value="E3 ubiquitin-protein ligase MYCBP2 isoform X1"/>
    <property type="match status" value="1"/>
</dbReference>
<protein>
    <recommendedName>
        <fullName evidence="5">RCR-type E3 ubiquitin transferase</fullName>
        <ecNumber evidence="5">2.3.2.33</ecNumber>
    </recommendedName>
</protein>
<evidence type="ECO:0000256" key="12">
    <source>
        <dbReference type="ARBA" id="ARBA00023273"/>
    </source>
</evidence>
<sequence>MVRWSVSTERQFLSDFVAGAESTAGGRLARWLAPISRVEPAKCELKGPSQPVRPSCKLTLSILIRDQYGEAVSSPAMKVEVVVQRMESGIRQNSTSQGDSLQSKTPDVPYHPTVRDTMCFHAITMMKAYQNFSFEELRLASESWGDGGAIGGTFAHNGRIPAERLIVRSQPDGSYIATWTPRVSGSYICHCTLDDQPTLQELTVEVVENVLDGSSDRDRGVQTADTRPSTPPNKLRRFTSRYSAGLRIRASPSLQAEELGLVPPGASVDFVEEVVNKDGTWVRLGEESLREYTDCAEVAWCLQHHRHLDRALLIPIQNMTIPQSGTSNWSGYGDALGELQPWPQEDDDDVLTDITCIDDRRSKFPAEDYFDEADVTPFLYGAVEPSKRGRVIRSESVSSTSSPRRLQRRSNGNSDESWWSPVRHRSSENIRDVNTIQETEIETEPNHGIQRSSRLAQTGTQTSPDRHGDEMSAMELYFVAKEGMSPRGSSRDRPASRGRRRLNSPPPPLPARASPAPPPPRKHALSPSQAECLRAIFAALLWHEGIVHDAIACATFLKFHPQLPKQGTRVVTRPAHDATLARHQRHSVEVSNAGYYLRIHPSTLETLTRSGVEASTSRMRNTHIGMPIREEEAHCSDAGPSSSVVNVLPPSLRALVALWDALYEAEQLSAATDKKGEGSEKNENEDLRPNSGIRKKRDWSAKVGRTPYTVRCDLCGGSSVPPPLAAHMRHAHPGCGASTSKGFDRAGIYHTQNPPPSDVPVAVCGQLAQRCHLYYMFCEKCYDLAIKTASPVRQTRSKVITERTQFDREAITLDHQTMKENAVFLLDLAPLTNSEPLGNNGWHEASRSPPTPPGSVWQPAPPFQCLPALGAAPRTTAPSGATRYHSLGRNPPAPLSPIFVDTNIAESSQGPRVHRSVSMGQAGGNDLAQAARRPPAMNTPADHDTLSAAGSSLLAQPSASLRRLIGVGDWTSGAGAVSAFEAPQIDSEALMNSPVLSFILAKRDLHLHRQKMEATIRINTVRQYAFEALNWLLRSATQPTCVHDVMWWFCNALDKFARIVPPPLAIEDNKENTGNETARGVIPTASSTAICPGGRAARGARAAFHAFLGSVSALAPSLPSASAVALQAVRCWALHYSPHDRAFLHRSQVFSVISKILSHSEDGAFEDSILGALHESVHSYIHKENFVWNCPEVTAWCDITVSSRQGMAGALTDGSTETFWESGDEDRNKAKWIQVSYPGGTPEDRPHILCVHIDNTRDTVNKILLVSFLYSGGSSEMFHMQDIEVDPKTATWLCYTMPILRSSGVSSGSMRVRCELRGPEPAVRVRQVRVLGMPIAAPTSQAHLLHALAETDTLRVFRLLTSQVFGKLLEWERSGSESGGEGAAAADDTTAADDSDLREHVVGILFAGHKLTSLQRQVMSHIVSAIGCEAARVRDDWETALLCAEAAERDEIQTRTTTHTQDNYCFEMLSLLLALSGSAVGRVHLAQRTELLADLLALLHTGSERVQRQVISLLRRMVTEIPPQKMLAAVNYGNDLTSRVSLLDHLVCYLAKAISVQVKVKGTGAVSPNSVKLGGSVGSAPPATWFMRGETTKKHAHLVSKLLTDMSEDKISPVWGLETRKALAGYVAQVAQIKETDRQPTQCITAPAMWMALAALCICEQSYIELINGSEDERETRRRESEARPHCANHDDGSTIAVIECRSCGPLCAECDRFLHLNRSARTHHRQICKEEESAIRIDIHEGCGRAKLFWILLLVDRRTLKALAEFRGMDSGVCDRTGAHSSNVVLGRSRLAGVCRFCGTRGSSGLLAIGNVCADQQCQEHGKEACPRVLSCGHLCGGVRNERACLPCLHGCAVANDETAPLRQDADDMCMICFTDPLQAAPALQLKCGHVFHLHCCKKVLASKWNGPRITFSFSQCPICKEDMDHWTLEELLAPIRRLREEVKRKATMRLEYEGKPLPGGARAAQQPDQSAYAMERYAYYVCHKCGKAYFGGMARCEAETSGWWEPSELVCGACSDVAGARTCPKHGADFLEYKCRYCCSVAVFFCFGTSHFCNSCHDDFQRVTNIPKHLLPQCPAGPKGEQLPGSVDECPLHVLHPPTGEEFALGCGVCRNAHAF</sequence>
<dbReference type="InterPro" id="IPR004939">
    <property type="entry name" value="APC_su10/DOC_dom"/>
</dbReference>
<feature type="compositionally biased region" description="Basic and acidic residues" evidence="14">
    <location>
        <begin position="672"/>
        <end position="688"/>
    </location>
</feature>
<keyword evidence="7" id="KW-0479">Metal-binding</keyword>
<dbReference type="SUPFAM" id="SSF57850">
    <property type="entry name" value="RING/U-box"/>
    <property type="match status" value="1"/>
</dbReference>
<feature type="region of interest" description="Disordered" evidence="14">
    <location>
        <begin position="671"/>
        <end position="699"/>
    </location>
</feature>
<evidence type="ECO:0000256" key="7">
    <source>
        <dbReference type="ARBA" id="ARBA00022723"/>
    </source>
</evidence>
<dbReference type="InterPro" id="IPR008979">
    <property type="entry name" value="Galactose-bd-like_sf"/>
</dbReference>
<dbReference type="CDD" id="cd16463">
    <property type="entry name" value="RING-H2_PHR"/>
    <property type="match status" value="1"/>
</dbReference>
<proteinExistence type="inferred from homology"/>
<dbReference type="GO" id="GO:0008582">
    <property type="term" value="P:regulation of synaptic assembly at neuromuscular junction"/>
    <property type="evidence" value="ECO:0007669"/>
    <property type="project" value="TreeGrafter"/>
</dbReference>
<evidence type="ECO:0000256" key="10">
    <source>
        <dbReference type="ARBA" id="ARBA00022786"/>
    </source>
</evidence>
<evidence type="ECO:0000259" key="16">
    <source>
        <dbReference type="PROSITE" id="PS51284"/>
    </source>
</evidence>
<dbReference type="SUPFAM" id="SSF49785">
    <property type="entry name" value="Galactose-binding domain-like"/>
    <property type="match status" value="1"/>
</dbReference>
<keyword evidence="8" id="KW-0677">Repeat</keyword>
<feature type="domain" description="DOC" evidence="16">
    <location>
        <begin position="1169"/>
        <end position="1357"/>
    </location>
</feature>
<comment type="caution">
    <text evidence="17">The sequence shown here is derived from an EMBL/GenBank/DDBJ whole genome shotgun (WGS) entry which is preliminary data.</text>
</comment>
<dbReference type="SMART" id="SM01337">
    <property type="entry name" value="APC10"/>
    <property type="match status" value="1"/>
</dbReference>